<dbReference type="Proteomes" id="UP000185151">
    <property type="component" value="Unassembled WGS sequence"/>
</dbReference>
<protein>
    <recommendedName>
        <fullName evidence="3">DUF2867 domain-containing protein</fullName>
    </recommendedName>
</protein>
<dbReference type="EMBL" id="FSRU01000003">
    <property type="protein sequence ID" value="SIO67369.1"/>
    <property type="molecule type" value="Genomic_DNA"/>
</dbReference>
<name>A0A1N6LEX8_9BURK</name>
<dbReference type="AlphaFoldDB" id="A0A1N6LEX8"/>
<reference evidence="1 2" key="1">
    <citation type="submission" date="2016-11" db="EMBL/GenBank/DDBJ databases">
        <authorList>
            <person name="Jaros S."/>
            <person name="Januszkiewicz K."/>
            <person name="Wedrychowicz H."/>
        </authorList>
    </citation>
    <scope>NUCLEOTIDE SEQUENCE [LARGE SCALE GENOMIC DNA]</scope>
    <source>
        <strain evidence="1 2">GAS95</strain>
    </source>
</reference>
<dbReference type="RefSeq" id="WP_074302022.1">
    <property type="nucleotide sequence ID" value="NZ_FSRU01000003.1"/>
</dbReference>
<gene>
    <name evidence="1" type="ORF">SAMN05444165_7035</name>
</gene>
<dbReference type="OrthoDB" id="7058586at2"/>
<sequence length="182" mass="20504">MQTTEWSVAPVSVPGDSRVAGIYDAPYLADAFAIRLPEDAIADPELLARFLFAHQPSWVAGLLSVRDALVVRFGIKTAKQLRLSPKPVGDERVDIFRIYERRPHEIILGEDDRHLDFRLSVMREMRTLSTGPRPYLVVSTVVHCHNRLGRTYITLIAPFHRLVVEASLRQAARRGWPTAAPA</sequence>
<evidence type="ECO:0000313" key="1">
    <source>
        <dbReference type="EMBL" id="SIO67369.1"/>
    </source>
</evidence>
<dbReference type="InterPro" id="IPR021295">
    <property type="entry name" value="DUF2867"/>
</dbReference>
<organism evidence="1 2">
    <name type="scientific">Paraburkholderia phenazinium</name>
    <dbReference type="NCBI Taxonomy" id="60549"/>
    <lineage>
        <taxon>Bacteria</taxon>
        <taxon>Pseudomonadati</taxon>
        <taxon>Pseudomonadota</taxon>
        <taxon>Betaproteobacteria</taxon>
        <taxon>Burkholderiales</taxon>
        <taxon>Burkholderiaceae</taxon>
        <taxon>Paraburkholderia</taxon>
    </lineage>
</organism>
<accession>A0A1N6LEX8</accession>
<evidence type="ECO:0008006" key="3">
    <source>
        <dbReference type="Google" id="ProtNLM"/>
    </source>
</evidence>
<evidence type="ECO:0000313" key="2">
    <source>
        <dbReference type="Proteomes" id="UP000185151"/>
    </source>
</evidence>
<keyword evidence="2" id="KW-1185">Reference proteome</keyword>
<proteinExistence type="predicted"/>
<dbReference type="Pfam" id="PF11066">
    <property type="entry name" value="DUF2867"/>
    <property type="match status" value="1"/>
</dbReference>